<evidence type="ECO:0000313" key="1">
    <source>
        <dbReference type="EMBL" id="KAF2884703.1"/>
    </source>
</evidence>
<evidence type="ECO:0008006" key="3">
    <source>
        <dbReference type="Google" id="ProtNLM"/>
    </source>
</evidence>
<keyword evidence="2" id="KW-1185">Reference proteome</keyword>
<accession>A0A8K0CHP4</accession>
<name>A0A8K0CHP4_IGNLU</name>
<comment type="caution">
    <text evidence="1">The sequence shown here is derived from an EMBL/GenBank/DDBJ whole genome shotgun (WGS) entry which is preliminary data.</text>
</comment>
<dbReference type="OrthoDB" id="6753189at2759"/>
<protein>
    <recommendedName>
        <fullName evidence="3">DUF4817 domain-containing protein</fullName>
    </recommendedName>
</protein>
<dbReference type="AlphaFoldDB" id="A0A8K0CHP4"/>
<gene>
    <name evidence="1" type="ORF">ILUMI_21469</name>
</gene>
<dbReference type="Proteomes" id="UP000801492">
    <property type="component" value="Unassembled WGS sequence"/>
</dbReference>
<proteinExistence type="predicted"/>
<organism evidence="1 2">
    <name type="scientific">Ignelater luminosus</name>
    <name type="common">Cucubano</name>
    <name type="synonym">Pyrophorus luminosus</name>
    <dbReference type="NCBI Taxonomy" id="2038154"/>
    <lineage>
        <taxon>Eukaryota</taxon>
        <taxon>Metazoa</taxon>
        <taxon>Ecdysozoa</taxon>
        <taxon>Arthropoda</taxon>
        <taxon>Hexapoda</taxon>
        <taxon>Insecta</taxon>
        <taxon>Pterygota</taxon>
        <taxon>Neoptera</taxon>
        <taxon>Endopterygota</taxon>
        <taxon>Coleoptera</taxon>
        <taxon>Polyphaga</taxon>
        <taxon>Elateriformia</taxon>
        <taxon>Elateroidea</taxon>
        <taxon>Elateridae</taxon>
        <taxon>Agrypninae</taxon>
        <taxon>Pyrophorini</taxon>
        <taxon>Ignelater</taxon>
    </lineage>
</organism>
<dbReference type="EMBL" id="VTPC01090142">
    <property type="protein sequence ID" value="KAF2884703.1"/>
    <property type="molecule type" value="Genomic_DNA"/>
</dbReference>
<reference evidence="1" key="1">
    <citation type="submission" date="2019-08" db="EMBL/GenBank/DDBJ databases">
        <title>The genome of the North American firefly Photinus pyralis.</title>
        <authorList>
            <consortium name="Photinus pyralis genome working group"/>
            <person name="Fallon T.R."/>
            <person name="Sander Lower S.E."/>
            <person name="Weng J.-K."/>
        </authorList>
    </citation>
    <scope>NUCLEOTIDE SEQUENCE</scope>
    <source>
        <strain evidence="1">TRF0915ILg1</strain>
        <tissue evidence="1">Whole body</tissue>
    </source>
</reference>
<sequence>MAARYTYAEQTDMLLVLGFCEENLRQSSKIYKERFPNRYVPNYRTLGDRLEDDPGASPVIMPTPLNGVAYLNFLQNTLPDLMDDLPLDLRANMRFLHDGAPPHFTLNV</sequence>
<evidence type="ECO:0000313" key="2">
    <source>
        <dbReference type="Proteomes" id="UP000801492"/>
    </source>
</evidence>